<dbReference type="AlphaFoldDB" id="A0A1B8QCI0"/>
<dbReference type="Proteomes" id="UP000092508">
    <property type="component" value="Unassembled WGS sequence"/>
</dbReference>
<reference evidence="2 3" key="1">
    <citation type="submission" date="2016-06" db="EMBL/GenBank/DDBJ databases">
        <title>Draft genome of Moraxella atlantae CCUG 66109.</title>
        <authorList>
            <person name="Salva-Serra F."/>
            <person name="Engstrom-Jakobsson H."/>
            <person name="Thorell K."/>
            <person name="Gonzales-Siles L."/>
            <person name="Karlsson R."/>
            <person name="Boulund F."/>
            <person name="Engstrand L."/>
            <person name="Kristiansson E."/>
            <person name="Moore E."/>
        </authorList>
    </citation>
    <scope>NUCLEOTIDE SEQUENCE [LARGE SCALE GENOMIC DNA]</scope>
    <source>
        <strain evidence="2 3">CCUG 66109</strain>
    </source>
</reference>
<evidence type="ECO:0000259" key="1">
    <source>
        <dbReference type="Pfam" id="PF13391"/>
    </source>
</evidence>
<sequence length="256" mass="29824">MARNNWTRQELIVAFNLYCKIPFSKINYRHKLVQQLANAIGRTPSAVAWKLVNFASLDPTLQARNIKGASNGSKMDKVIFEEFYHDWETLAYESEIALAKLLGENIIDEELDVIKEFAIKEGKVKEATIKVRVNQNFFRKMILSAYENKCSFTGIAIDSLLVASHIVPWVKNEKNRLNPENGICLNNLHDKAFDRGLLTINMDYKIQVSKYLKELEPNETMQKFFLDYDNKKIVLPKRFLPNRQFLDYHNREIFKG</sequence>
<proteinExistence type="predicted"/>
<accession>A0A1B8QCI0</accession>
<dbReference type="STRING" id="34059.A9308_06455"/>
<evidence type="ECO:0000313" key="3">
    <source>
        <dbReference type="Proteomes" id="UP000092508"/>
    </source>
</evidence>
<keyword evidence="2" id="KW-0540">Nuclease</keyword>
<dbReference type="RefSeq" id="WP_067236575.1">
    <property type="nucleotide sequence ID" value="NZ_CP171125.1"/>
</dbReference>
<dbReference type="InterPro" id="IPR003615">
    <property type="entry name" value="HNH_nuc"/>
</dbReference>
<dbReference type="Pfam" id="PF13391">
    <property type="entry name" value="HNH_2"/>
    <property type="match status" value="1"/>
</dbReference>
<protein>
    <submittedName>
        <fullName evidence="2">Restriction endonuclease</fullName>
    </submittedName>
</protein>
<keyword evidence="2" id="KW-0378">Hydrolase</keyword>
<comment type="caution">
    <text evidence="2">The sequence shown here is derived from an EMBL/GenBank/DDBJ whole genome shotgun (WGS) entry which is preliminary data.</text>
</comment>
<organism evidence="2 3">
    <name type="scientific">Faucicola atlantae</name>
    <dbReference type="NCBI Taxonomy" id="34059"/>
    <lineage>
        <taxon>Bacteria</taxon>
        <taxon>Pseudomonadati</taxon>
        <taxon>Pseudomonadota</taxon>
        <taxon>Gammaproteobacteria</taxon>
        <taxon>Moraxellales</taxon>
        <taxon>Moraxellaceae</taxon>
        <taxon>Faucicola</taxon>
    </lineage>
</organism>
<keyword evidence="2" id="KW-0255">Endonuclease</keyword>
<gene>
    <name evidence="2" type="ORF">A9308_06455</name>
</gene>
<dbReference type="OrthoDB" id="529575at2"/>
<dbReference type="GO" id="GO:0004519">
    <property type="term" value="F:endonuclease activity"/>
    <property type="evidence" value="ECO:0007669"/>
    <property type="project" value="UniProtKB-KW"/>
</dbReference>
<dbReference type="EMBL" id="LZMZ01000017">
    <property type="protein sequence ID" value="OBX78414.1"/>
    <property type="molecule type" value="Genomic_DNA"/>
</dbReference>
<feature type="domain" description="HNH nuclease" evidence="1">
    <location>
        <begin position="150"/>
        <end position="201"/>
    </location>
</feature>
<name>A0A1B8QCI0_9GAMM</name>
<evidence type="ECO:0000313" key="2">
    <source>
        <dbReference type="EMBL" id="OBX78414.1"/>
    </source>
</evidence>